<proteinExistence type="predicted"/>
<name>A0ACB8GB21_9SAUR</name>
<keyword evidence="2" id="KW-1185">Reference proteome</keyword>
<evidence type="ECO:0000313" key="1">
    <source>
        <dbReference type="EMBL" id="KAH8016793.1"/>
    </source>
</evidence>
<accession>A0ACB8GB21</accession>
<sequence length="231" mass="24410">MSETGSSSAPIPNGEGSSRHPGNKVTVVLGAQWGDEGKGKVVDLLAQDADIVCRCQHLLVFCFQPLFISSPPSFYQSHSIQPIRKWSSPSWLGSASPPIGQLSPEPSSWAWALCLACRHFPSAVGTCVATRGFPERLSLCGIFFQRSGETSGASDALSIALLAATLSCPCTPQVPHALMGLLGTWVLAEPLWIQPQPVHAPARSESSGVRDAGSRLRGSPGRGLPPDPGQY</sequence>
<comment type="caution">
    <text evidence="1">The sequence shown here is derived from an EMBL/GenBank/DDBJ whole genome shotgun (WGS) entry which is preliminary data.</text>
</comment>
<protein>
    <submittedName>
        <fullName evidence="1">Uncharacterized protein</fullName>
    </submittedName>
</protein>
<dbReference type="Proteomes" id="UP000827872">
    <property type="component" value="Linkage Group LG01"/>
</dbReference>
<organism evidence="1 2">
    <name type="scientific">Sphaerodactylus townsendi</name>
    <dbReference type="NCBI Taxonomy" id="933632"/>
    <lineage>
        <taxon>Eukaryota</taxon>
        <taxon>Metazoa</taxon>
        <taxon>Chordata</taxon>
        <taxon>Craniata</taxon>
        <taxon>Vertebrata</taxon>
        <taxon>Euteleostomi</taxon>
        <taxon>Lepidosauria</taxon>
        <taxon>Squamata</taxon>
        <taxon>Bifurcata</taxon>
        <taxon>Gekkota</taxon>
        <taxon>Sphaerodactylidae</taxon>
        <taxon>Sphaerodactylus</taxon>
    </lineage>
</organism>
<dbReference type="EMBL" id="CM037614">
    <property type="protein sequence ID" value="KAH8016793.1"/>
    <property type="molecule type" value="Genomic_DNA"/>
</dbReference>
<evidence type="ECO:0000313" key="2">
    <source>
        <dbReference type="Proteomes" id="UP000827872"/>
    </source>
</evidence>
<reference evidence="1" key="1">
    <citation type="submission" date="2021-08" db="EMBL/GenBank/DDBJ databases">
        <title>The first chromosome-level gecko genome reveals the dynamic sex chromosomes of Neotropical dwarf geckos (Sphaerodactylidae: Sphaerodactylus).</title>
        <authorList>
            <person name="Pinto B.J."/>
            <person name="Keating S.E."/>
            <person name="Gamble T."/>
        </authorList>
    </citation>
    <scope>NUCLEOTIDE SEQUENCE</scope>
    <source>
        <strain evidence="1">TG3544</strain>
    </source>
</reference>
<gene>
    <name evidence="1" type="ORF">K3G42_023015</name>
</gene>